<proteinExistence type="predicted"/>
<dbReference type="SUPFAM" id="SSF53850">
    <property type="entry name" value="Periplasmic binding protein-like II"/>
    <property type="match status" value="1"/>
</dbReference>
<dbReference type="EMBL" id="JACIUY010000053">
    <property type="protein sequence ID" value="MBB1086195.1"/>
    <property type="molecule type" value="Genomic_DNA"/>
</dbReference>
<evidence type="ECO:0000313" key="2">
    <source>
        <dbReference type="EMBL" id="MBB1086195.1"/>
    </source>
</evidence>
<dbReference type="Gene3D" id="3.40.190.10">
    <property type="entry name" value="Periplasmic binding protein-like II"/>
    <property type="match status" value="1"/>
</dbReference>
<dbReference type="Proteomes" id="UP000518255">
    <property type="component" value="Unassembled WGS sequence"/>
</dbReference>
<gene>
    <name evidence="2" type="ORF">H5R63_05280</name>
    <name evidence="1" type="ORF">H5R64_04045</name>
</gene>
<dbReference type="Proteomes" id="UP000544052">
    <property type="component" value="Unassembled WGS sequence"/>
</dbReference>
<organism evidence="2 3">
    <name type="scientific">Limosilactobacillus fastidiosus</name>
    <dbReference type="NCBI Taxonomy" id="2759855"/>
    <lineage>
        <taxon>Bacteria</taxon>
        <taxon>Bacillati</taxon>
        <taxon>Bacillota</taxon>
        <taxon>Bacilli</taxon>
        <taxon>Lactobacillales</taxon>
        <taxon>Lactobacillaceae</taxon>
        <taxon>Limosilactobacillus</taxon>
    </lineage>
</organism>
<keyword evidence="4" id="KW-1185">Reference proteome</keyword>
<sequence>MCESEVTKILIPQLVDFHKQYPHVHYYFYDADGEDVKAHLEQGLLELGLVSTPISTAKYHTLQIPIDDRLGLISTARQ</sequence>
<comment type="caution">
    <text evidence="2">The sequence shown here is derived from an EMBL/GenBank/DDBJ whole genome shotgun (WGS) entry which is preliminary data.</text>
</comment>
<dbReference type="AlphaFoldDB" id="A0A7W3U049"/>
<dbReference type="EMBL" id="JACIUZ010000030">
    <property type="protein sequence ID" value="MBB1062955.1"/>
    <property type="molecule type" value="Genomic_DNA"/>
</dbReference>
<evidence type="ECO:0000313" key="4">
    <source>
        <dbReference type="Proteomes" id="UP000544052"/>
    </source>
</evidence>
<dbReference type="RefSeq" id="WP_182581079.1">
    <property type="nucleotide sequence ID" value="NZ_JACIUY010000053.1"/>
</dbReference>
<evidence type="ECO:0008006" key="5">
    <source>
        <dbReference type="Google" id="ProtNLM"/>
    </source>
</evidence>
<reference evidence="3 4" key="1">
    <citation type="submission" date="2020-07" db="EMBL/GenBank/DDBJ databases">
        <title>Description of Limosilactobacillus balticus sp. nov., Limosilactobacillus agrestis sp. nov., Limosilactobacillus albertensis sp. nov., Limosilactobacillus rudii sp. nov., Limosilactobacillus fastidiosus sp. nov., five novel Limosilactobacillus species isolated from the vertebrate gastrointestinal tract, and proposal of 6 subspecies of Limosilactobacillus reuteri adapted to the gastrointestinal tract of specific vertebrate hosts.</title>
        <authorList>
            <person name="Li F."/>
            <person name="Cheng C."/>
            <person name="Zheng J."/>
            <person name="Quevedo R.M."/>
            <person name="Li J."/>
            <person name="Roos S."/>
            <person name="Gaenzle M.G."/>
            <person name="Walter J."/>
        </authorList>
    </citation>
    <scope>NUCLEOTIDE SEQUENCE [LARGE SCALE GENOMIC DNA]</scope>
    <source>
        <strain evidence="2 3">WF-MA3-C</strain>
        <strain evidence="1 4">WF-MO7-1</strain>
    </source>
</reference>
<protein>
    <recommendedName>
        <fullName evidence="5">LysR substrate-binding domain-containing protein</fullName>
    </recommendedName>
</protein>
<accession>A0A7W3U049</accession>
<name>A0A7W3U049_9LACO</name>
<evidence type="ECO:0000313" key="3">
    <source>
        <dbReference type="Proteomes" id="UP000518255"/>
    </source>
</evidence>
<evidence type="ECO:0000313" key="1">
    <source>
        <dbReference type="EMBL" id="MBB1062955.1"/>
    </source>
</evidence>